<sequence>MTRPSIKNQIHGGSYTPVVTPINRFGATPTPAPNPTLIQQYSIPPTFPQFAVSNVDPYDVASCIDPLQSLNRV</sequence>
<dbReference type="Proteomes" id="UP001063166">
    <property type="component" value="Unassembled WGS sequence"/>
</dbReference>
<comment type="caution">
    <text evidence="1">The sequence shown here is derived from an EMBL/GenBank/DDBJ whole genome shotgun (WGS) entry which is preliminary data.</text>
</comment>
<organism evidence="1 2">
    <name type="scientific">Lyophyllum shimeji</name>
    <name type="common">Hon-shimeji</name>
    <name type="synonym">Tricholoma shimeji</name>
    <dbReference type="NCBI Taxonomy" id="47721"/>
    <lineage>
        <taxon>Eukaryota</taxon>
        <taxon>Fungi</taxon>
        <taxon>Dikarya</taxon>
        <taxon>Basidiomycota</taxon>
        <taxon>Agaricomycotina</taxon>
        <taxon>Agaricomycetes</taxon>
        <taxon>Agaricomycetidae</taxon>
        <taxon>Agaricales</taxon>
        <taxon>Tricholomatineae</taxon>
        <taxon>Lyophyllaceae</taxon>
        <taxon>Lyophyllum</taxon>
    </lineage>
</organism>
<dbReference type="AlphaFoldDB" id="A0A9P3PVS7"/>
<accession>A0A9P3PVS7</accession>
<evidence type="ECO:0000313" key="1">
    <source>
        <dbReference type="EMBL" id="GLB42121.1"/>
    </source>
</evidence>
<reference evidence="1" key="1">
    <citation type="submission" date="2022-07" db="EMBL/GenBank/DDBJ databases">
        <title>The genome of Lyophyllum shimeji provides insight into the initial evolution of ectomycorrhizal fungal genome.</title>
        <authorList>
            <person name="Kobayashi Y."/>
            <person name="Shibata T."/>
            <person name="Hirakawa H."/>
            <person name="Shigenobu S."/>
            <person name="Nishiyama T."/>
            <person name="Yamada A."/>
            <person name="Hasebe M."/>
            <person name="Kawaguchi M."/>
        </authorList>
    </citation>
    <scope>NUCLEOTIDE SEQUENCE</scope>
    <source>
        <strain evidence="1">AT787</strain>
    </source>
</reference>
<proteinExistence type="predicted"/>
<protein>
    <submittedName>
        <fullName evidence="1">Uncharacterized protein</fullName>
    </submittedName>
</protein>
<name>A0A9P3PVS7_LYOSH</name>
<keyword evidence="2" id="KW-1185">Reference proteome</keyword>
<evidence type="ECO:0000313" key="2">
    <source>
        <dbReference type="Proteomes" id="UP001063166"/>
    </source>
</evidence>
<dbReference type="EMBL" id="BRPK01000011">
    <property type="protein sequence ID" value="GLB42121.1"/>
    <property type="molecule type" value="Genomic_DNA"/>
</dbReference>
<gene>
    <name evidence="1" type="ORF">LshimejAT787_1101360</name>
</gene>